<dbReference type="PANTHER" id="PTHR23155:SF1135">
    <property type="entry name" value="OS08G0246300 PROTEIN"/>
    <property type="match status" value="1"/>
</dbReference>
<keyword evidence="2" id="KW-0433">Leucine-rich repeat</keyword>
<evidence type="ECO:0000256" key="4">
    <source>
        <dbReference type="ARBA" id="ARBA00022741"/>
    </source>
</evidence>
<dbReference type="RefSeq" id="XP_044391890.1">
    <property type="nucleotide sequence ID" value="XM_044535955.1"/>
</dbReference>
<dbReference type="InterPro" id="IPR002182">
    <property type="entry name" value="NB-ARC"/>
</dbReference>
<dbReference type="PaxDb" id="4565-Traes_5BL_1432BC017.2"/>
<dbReference type="Pfam" id="PF18052">
    <property type="entry name" value="Rx_N"/>
    <property type="match status" value="1"/>
</dbReference>
<dbReference type="InterPro" id="IPR038005">
    <property type="entry name" value="RX-like_CC"/>
</dbReference>
<evidence type="ECO:0000256" key="7">
    <source>
        <dbReference type="SAM" id="MobiDB-lite"/>
    </source>
</evidence>
<evidence type="ECO:0000256" key="3">
    <source>
        <dbReference type="ARBA" id="ARBA00022737"/>
    </source>
</evidence>
<evidence type="ECO:0000313" key="12">
    <source>
        <dbReference type="Proteomes" id="UP000019116"/>
    </source>
</evidence>
<keyword evidence="3" id="KW-0677">Repeat</keyword>
<dbReference type="InterPro" id="IPR032675">
    <property type="entry name" value="LRR_dom_sf"/>
</dbReference>
<protein>
    <recommendedName>
        <fullName evidence="13">NB-ARC domain-containing protein</fullName>
    </recommendedName>
</protein>
<keyword evidence="6" id="KW-0175">Coiled coil</keyword>
<dbReference type="SUPFAM" id="SSF52540">
    <property type="entry name" value="P-loop containing nucleoside triphosphate hydrolases"/>
    <property type="match status" value="3"/>
</dbReference>
<dbReference type="GO" id="GO:0006952">
    <property type="term" value="P:defense response"/>
    <property type="evidence" value="ECO:0007669"/>
    <property type="project" value="UniProtKB-KW"/>
</dbReference>
<dbReference type="Gene3D" id="3.40.50.300">
    <property type="entry name" value="P-loop containing nucleotide triphosphate hydrolases"/>
    <property type="match status" value="2"/>
</dbReference>
<evidence type="ECO:0000313" key="11">
    <source>
        <dbReference type="EnsemblPlants" id="TraesCS5B02G563600.1"/>
    </source>
</evidence>
<dbReference type="Gene3D" id="1.20.5.4130">
    <property type="match status" value="1"/>
</dbReference>
<evidence type="ECO:0000256" key="6">
    <source>
        <dbReference type="ARBA" id="ARBA00023054"/>
    </source>
</evidence>
<dbReference type="KEGG" id="taes:123114468"/>
<dbReference type="STRING" id="4565.A0A3B6LYX1"/>
<keyword evidence="5" id="KW-0611">Plant defense</keyword>
<dbReference type="GO" id="GO:0043531">
    <property type="term" value="F:ADP binding"/>
    <property type="evidence" value="ECO:0007669"/>
    <property type="project" value="InterPro"/>
</dbReference>
<feature type="domain" description="NB-ARC" evidence="8">
    <location>
        <begin position="814"/>
        <end position="977"/>
    </location>
</feature>
<dbReference type="Pfam" id="PF23598">
    <property type="entry name" value="LRR_14"/>
    <property type="match status" value="2"/>
</dbReference>
<dbReference type="Pfam" id="PF00931">
    <property type="entry name" value="NB-ARC"/>
    <property type="match status" value="2"/>
</dbReference>
<dbReference type="Gene3D" id="3.80.10.10">
    <property type="entry name" value="Ribonuclease Inhibitor"/>
    <property type="match status" value="1"/>
</dbReference>
<sequence length="1711" mass="192323">MAEFALGLTKSAVEGALSRVKSAIEEEDKQRVRVQDDLVFITGEFQMMQSFLGVANAERANNTVVRTWVKQLRDLAFDVEDCVEFVIHLDKPSRLDWVRRFTSSVICITRPPLPLDVAVADIKRLKTRVEDVSQRNTRYNLISDSGSSSNSAVTVVSTPAVELKPASAGPTLHSILCKVWEEAGRKRCGTDDLKKLIIRGGGGLEVISLWGSQEVAHLGVTHVIREAYNDPQIRQDFSICARVKLLHPFILDEFLKSFLAQFNTLRQRSTRRSHLRQHMKEHRYLVILEDVRTAAELDDIREYLPDTNNGSRIVVSTQQLGLAISCLWKSYQVAELRKFSHGQSLYAFINKVPDCRSDMSEFIWQLRCGGVVSVWGNSESTTILDSVYTSITHKSKAFENEGVEFEKHSWVEVPSPFKFDVFSRRLLLSFHGDDFVAQEVAAVGRMGHQGVVQRCQRFLQEYKCLVVINGLENKDDWDSIKSTFLSMSTNGCILAITHPSVTDAGVLARYCVDEEDRAINIQYLESDSMLRHLIKGSRIYGIGGKQACRRGRLFSVRREEARIWTKQFRHVVGASFLHHCFRDSTVLSLWGTDGAQKSPFIRKAYYYQLLLSQNDNIVKRIFDDGYINLKFTKFSWVDVPHPFNLVDLSWRLLLDFHSDDLQAKEMLAVSMMEGQDDPIQLCLKFMSEDRCFIVINDLRCTGDWDSIRDAFSWSKGIKSSIVIMTNEESVATYCTDSCIHGYGKGFYKINIEEVVASCSMTKDCGYTGYYGNESGEVSRFFSNRREEANDWALTFGLVGKLFEDDPDYSFYTHVGLLSISGIPGVGKSVLCRYIYSKVMLSSRKRFTSFSWVDVPQPFSLMELCWRLLLDFLSDDLEAKETATIGMIDDGSRDHIQECREFLHKECFVVIDGPCSTRDWDLIRDALSPENTKGCILVISNETNMATYCVSDKNQVVGTQGLEPNAALLLFEKVAFGGKQLSPEETEISELIMAKCGGLPKVIAAIGEQYIAREWGIDFLKKLNNDFMGTLETMPEFYSLRGLFGWMQSYFDACSDALKPCIFYLSVFPIVTDVRRGRLLRRWIAEGYSRDKFDITAEKDGENLFYELVKLSIIQEPPGQTHDDRRKSNDPDSKVDNVFQVNGFFHGYIISRQLEDNLVFALEGHCNLNSQRVGQHLTIRSSWDRDENVFKSMDLSRLRSLTVFGEWRSFFISTADGSSNMRLLRVLDLEDTASGVTNGVLEQIGKLLPRLKFLSVRGCKEITRMPDSLGGLRQLQTLDVSHTKITKLSCAIIKLVKLQYLCAGTTQDGDAQPVAADPDGMSRSQAAAVDHDGMSSSQAAAADRDDMSRSQTAVAVPAMDGDVTSTIEPAARAPAEGENSSSTPMQWRSKTERNLVQSYSCSWSSKKKKMMKKKKQFDYGGGVKVPAAGFGNLTALHSLGIVNVSGAGGKAILKDMEKLTQLHNLCVSGISQKNWDNLCSVISGHGHLESLSVRLDYDESEQEGGLCCLDGISELPKTLDSLNFYGGNVCASPTWILRNPRFFQGFWGLFRNNLVLTRIELTVSTQEDIDSLGRIECANLFAHLCVKPIQGSLLRYGCVGLFGMPCGSATVKIECNSNDLTLVFGPHSTEHVEVLEVNCFSATESSLVLYGLEELRNLKEVCLKGSYSDQLRQYLQQQVDRLEYNNRKPVLKLEPQHSAPSTPCASLKRLFT</sequence>
<feature type="compositionally biased region" description="Polar residues" evidence="7">
    <location>
        <begin position="1377"/>
        <end position="1392"/>
    </location>
</feature>
<evidence type="ECO:0000259" key="8">
    <source>
        <dbReference type="Pfam" id="PF00931"/>
    </source>
</evidence>
<dbReference type="PRINTS" id="PR00364">
    <property type="entry name" value="DISEASERSIST"/>
</dbReference>
<dbReference type="InterPro" id="IPR055414">
    <property type="entry name" value="LRR_R13L4/SHOC2-like"/>
</dbReference>
<dbReference type="Proteomes" id="UP000019116">
    <property type="component" value="Chromosome 5B"/>
</dbReference>
<gene>
    <name evidence="11" type="primary">LOC123114468</name>
</gene>
<evidence type="ECO:0000256" key="5">
    <source>
        <dbReference type="ARBA" id="ARBA00022821"/>
    </source>
</evidence>
<feature type="domain" description="NB-ARC" evidence="8">
    <location>
        <begin position="202"/>
        <end position="352"/>
    </location>
</feature>
<dbReference type="InterPro" id="IPR044974">
    <property type="entry name" value="Disease_R_plants"/>
</dbReference>
<dbReference type="OMA" id="EEANDWA"/>
<dbReference type="PANTHER" id="PTHR23155">
    <property type="entry name" value="DISEASE RESISTANCE PROTEIN RP"/>
    <property type="match status" value="1"/>
</dbReference>
<dbReference type="SUPFAM" id="SSF52047">
    <property type="entry name" value="RNI-like"/>
    <property type="match status" value="1"/>
</dbReference>
<dbReference type="InterPro" id="IPR027417">
    <property type="entry name" value="P-loop_NTPase"/>
</dbReference>
<evidence type="ECO:0000256" key="1">
    <source>
        <dbReference type="ARBA" id="ARBA00008894"/>
    </source>
</evidence>
<dbReference type="InterPro" id="IPR041118">
    <property type="entry name" value="Rx_N"/>
</dbReference>
<reference evidence="11" key="1">
    <citation type="submission" date="2018-08" db="EMBL/GenBank/DDBJ databases">
        <authorList>
            <person name="Rossello M."/>
        </authorList>
    </citation>
    <scope>NUCLEOTIDE SEQUENCE [LARGE SCALE GENOMIC DNA]</scope>
    <source>
        <strain evidence="11">cv. Chinese Spring</strain>
    </source>
</reference>
<organism evidence="11">
    <name type="scientific">Triticum aestivum</name>
    <name type="common">Wheat</name>
    <dbReference type="NCBI Taxonomy" id="4565"/>
    <lineage>
        <taxon>Eukaryota</taxon>
        <taxon>Viridiplantae</taxon>
        <taxon>Streptophyta</taxon>
        <taxon>Embryophyta</taxon>
        <taxon>Tracheophyta</taxon>
        <taxon>Spermatophyta</taxon>
        <taxon>Magnoliopsida</taxon>
        <taxon>Liliopsida</taxon>
        <taxon>Poales</taxon>
        <taxon>Poaceae</taxon>
        <taxon>BOP clade</taxon>
        <taxon>Pooideae</taxon>
        <taxon>Triticodae</taxon>
        <taxon>Triticeae</taxon>
        <taxon>Triticinae</taxon>
        <taxon>Triticum</taxon>
    </lineage>
</organism>
<reference evidence="11" key="2">
    <citation type="submission" date="2018-10" db="UniProtKB">
        <authorList>
            <consortium name="EnsemblPlants"/>
        </authorList>
    </citation>
    <scope>IDENTIFICATION</scope>
</reference>
<evidence type="ECO:0000259" key="9">
    <source>
        <dbReference type="Pfam" id="PF18052"/>
    </source>
</evidence>
<evidence type="ECO:0000259" key="10">
    <source>
        <dbReference type="Pfam" id="PF23598"/>
    </source>
</evidence>
<dbReference type="GeneID" id="123114468"/>
<dbReference type="Gramene" id="TraesCS5B02G563600.1">
    <property type="protein sequence ID" value="TraesCS5B02G563600.1"/>
    <property type="gene ID" value="TraesCS5B02G563600"/>
</dbReference>
<keyword evidence="12" id="KW-1185">Reference proteome</keyword>
<dbReference type="EnsemblPlants" id="TraesCS5B02G563600.1">
    <property type="protein sequence ID" value="TraesCS5B02G563600.1"/>
    <property type="gene ID" value="TraesCS5B02G563600"/>
</dbReference>
<dbReference type="Gramene" id="TraesCS5B03G1365000.1">
    <property type="protein sequence ID" value="TraesCS5B03G1365000.1.CDS"/>
    <property type="gene ID" value="TraesCS5B03G1365000"/>
</dbReference>
<feature type="domain" description="Disease resistance R13L4/SHOC-2-like LRR" evidence="10">
    <location>
        <begin position="1421"/>
        <end position="1675"/>
    </location>
</feature>
<feature type="region of interest" description="Disordered" evidence="7">
    <location>
        <begin position="1308"/>
        <end position="1392"/>
    </location>
</feature>
<dbReference type="CDD" id="cd14798">
    <property type="entry name" value="RX-CC_like"/>
    <property type="match status" value="1"/>
</dbReference>
<feature type="domain" description="Disease resistance N-terminal" evidence="9">
    <location>
        <begin position="12"/>
        <end position="91"/>
    </location>
</feature>
<keyword evidence="4" id="KW-0547">Nucleotide-binding</keyword>
<feature type="domain" description="Disease resistance R13L4/SHOC-2-like LRR" evidence="10">
    <location>
        <begin position="1197"/>
        <end position="1304"/>
    </location>
</feature>
<evidence type="ECO:0000256" key="2">
    <source>
        <dbReference type="ARBA" id="ARBA00022614"/>
    </source>
</evidence>
<accession>A0A3B6LYX1</accession>
<proteinExistence type="inferred from homology"/>
<comment type="similarity">
    <text evidence="1">Belongs to the disease resistance NB-LRR family.</text>
</comment>
<dbReference type="GO" id="GO:0051707">
    <property type="term" value="P:response to other organism"/>
    <property type="evidence" value="ECO:0007669"/>
    <property type="project" value="UniProtKB-ARBA"/>
</dbReference>
<dbReference type="SMR" id="A0A3B6LYX1"/>
<evidence type="ECO:0008006" key="13">
    <source>
        <dbReference type="Google" id="ProtNLM"/>
    </source>
</evidence>
<name>A0A3B6LYX1_WHEAT</name>